<comment type="similarity">
    <text evidence="3">Belongs to the DIF1/spd1 family.</text>
</comment>
<proteinExistence type="inferred from homology"/>
<feature type="compositionally biased region" description="Low complexity" evidence="6">
    <location>
        <begin position="1"/>
        <end position="15"/>
    </location>
</feature>
<dbReference type="OrthoDB" id="4072855at2759"/>
<dbReference type="Pfam" id="PF08591">
    <property type="entry name" value="RNR_inhib"/>
    <property type="match status" value="1"/>
</dbReference>
<dbReference type="InterPro" id="IPR013900">
    <property type="entry name" value="RNR_inhibitor"/>
</dbReference>
<evidence type="ECO:0000313" key="8">
    <source>
        <dbReference type="Proteomes" id="UP000799536"/>
    </source>
</evidence>
<dbReference type="GO" id="GO:0005737">
    <property type="term" value="C:cytoplasm"/>
    <property type="evidence" value="ECO:0007669"/>
    <property type="project" value="UniProtKB-SubCell"/>
</dbReference>
<dbReference type="GO" id="GO:0008104">
    <property type="term" value="P:intracellular protein localization"/>
    <property type="evidence" value="ECO:0007669"/>
    <property type="project" value="TreeGrafter"/>
</dbReference>
<keyword evidence="4" id="KW-0963">Cytoplasm</keyword>
<dbReference type="AlphaFoldDB" id="A0A9P4MWX4"/>
<evidence type="ECO:0000256" key="1">
    <source>
        <dbReference type="ARBA" id="ARBA00004123"/>
    </source>
</evidence>
<sequence length="333" mass="35558">MRSHPSTTITPFTSTSDRHKHRDKRPYQPSITAYFDNDGNFANEPGVSDSGSSSGKVRKSSSAAKPNPAGFPTLPATVQSSLLNVGMRVRKSVPEGYKTHVKPTNLPSIQTTLSPVTIAKNVKPPRDPVPDAYQHARELLPFCGLHKVGGLEAGGLGFAEQPVTNAHLYDRGGTATNPKDKPITIFPLPAEAFNTPKFSSNIMGAAATLPNPTNPQKRAWEDEEGRVAVSTSEGFTFAFQMGVKEDEVPVSPLSATPGHSFHMTSAMGNGEKAALRPFAQPKTRKIGNVGGGMLKGEGMDIDLENAEDMDLGGDDFEEAGFLVGRREVEMSGA</sequence>
<gene>
    <name evidence="7" type="ORF">GQ43DRAFT_442529</name>
</gene>
<keyword evidence="8" id="KW-1185">Reference proteome</keyword>
<dbReference type="PANTHER" id="PTHR28081">
    <property type="entry name" value="DAMAGE-REGULATED IMPORT FACILITATOR 1-RELATED"/>
    <property type="match status" value="1"/>
</dbReference>
<dbReference type="GO" id="GO:0005634">
    <property type="term" value="C:nucleus"/>
    <property type="evidence" value="ECO:0007669"/>
    <property type="project" value="UniProtKB-SubCell"/>
</dbReference>
<evidence type="ECO:0000256" key="6">
    <source>
        <dbReference type="SAM" id="MobiDB-lite"/>
    </source>
</evidence>
<evidence type="ECO:0000256" key="4">
    <source>
        <dbReference type="ARBA" id="ARBA00022490"/>
    </source>
</evidence>
<name>A0A9P4MWX4_9PLEO</name>
<feature type="compositionally biased region" description="Low complexity" evidence="6">
    <location>
        <begin position="46"/>
        <end position="65"/>
    </location>
</feature>
<comment type="caution">
    <text evidence="7">The sequence shown here is derived from an EMBL/GenBank/DDBJ whole genome shotgun (WGS) entry which is preliminary data.</text>
</comment>
<evidence type="ECO:0000313" key="7">
    <source>
        <dbReference type="EMBL" id="KAF2199385.1"/>
    </source>
</evidence>
<dbReference type="EMBL" id="ML994079">
    <property type="protein sequence ID" value="KAF2199385.1"/>
    <property type="molecule type" value="Genomic_DNA"/>
</dbReference>
<dbReference type="PANTHER" id="PTHR28081:SF1">
    <property type="entry name" value="DAMAGE-REGULATED IMPORT FACILITATOR 1"/>
    <property type="match status" value="1"/>
</dbReference>
<evidence type="ECO:0000256" key="3">
    <source>
        <dbReference type="ARBA" id="ARBA00005459"/>
    </source>
</evidence>
<organism evidence="7 8">
    <name type="scientific">Delitschia confertaspora ATCC 74209</name>
    <dbReference type="NCBI Taxonomy" id="1513339"/>
    <lineage>
        <taxon>Eukaryota</taxon>
        <taxon>Fungi</taxon>
        <taxon>Dikarya</taxon>
        <taxon>Ascomycota</taxon>
        <taxon>Pezizomycotina</taxon>
        <taxon>Dothideomycetes</taxon>
        <taxon>Pleosporomycetidae</taxon>
        <taxon>Pleosporales</taxon>
        <taxon>Delitschiaceae</taxon>
        <taxon>Delitschia</taxon>
    </lineage>
</organism>
<protein>
    <submittedName>
        <fullName evidence="7">Uncharacterized protein</fullName>
    </submittedName>
</protein>
<accession>A0A9P4MWX4</accession>
<reference evidence="7" key="1">
    <citation type="journal article" date="2020" name="Stud. Mycol.">
        <title>101 Dothideomycetes genomes: a test case for predicting lifestyles and emergence of pathogens.</title>
        <authorList>
            <person name="Haridas S."/>
            <person name="Albert R."/>
            <person name="Binder M."/>
            <person name="Bloem J."/>
            <person name="Labutti K."/>
            <person name="Salamov A."/>
            <person name="Andreopoulos B."/>
            <person name="Baker S."/>
            <person name="Barry K."/>
            <person name="Bills G."/>
            <person name="Bluhm B."/>
            <person name="Cannon C."/>
            <person name="Castanera R."/>
            <person name="Culley D."/>
            <person name="Daum C."/>
            <person name="Ezra D."/>
            <person name="Gonzalez J."/>
            <person name="Henrissat B."/>
            <person name="Kuo A."/>
            <person name="Liang C."/>
            <person name="Lipzen A."/>
            <person name="Lutzoni F."/>
            <person name="Magnuson J."/>
            <person name="Mondo S."/>
            <person name="Nolan M."/>
            <person name="Ohm R."/>
            <person name="Pangilinan J."/>
            <person name="Park H.-J."/>
            <person name="Ramirez L."/>
            <person name="Alfaro M."/>
            <person name="Sun H."/>
            <person name="Tritt A."/>
            <person name="Yoshinaga Y."/>
            <person name="Zwiers L.-H."/>
            <person name="Turgeon B."/>
            <person name="Goodwin S."/>
            <person name="Spatafora J."/>
            <person name="Crous P."/>
            <person name="Grigoriev I."/>
        </authorList>
    </citation>
    <scope>NUCLEOTIDE SEQUENCE</scope>
    <source>
        <strain evidence="7">ATCC 74209</strain>
    </source>
</reference>
<feature type="region of interest" description="Disordered" evidence="6">
    <location>
        <begin position="1"/>
        <end position="75"/>
    </location>
</feature>
<evidence type="ECO:0000256" key="5">
    <source>
        <dbReference type="ARBA" id="ARBA00023242"/>
    </source>
</evidence>
<dbReference type="GO" id="GO:1990846">
    <property type="term" value="F:ribonucleoside-diphosphate reductase inhibitor activity"/>
    <property type="evidence" value="ECO:0007669"/>
    <property type="project" value="TreeGrafter"/>
</dbReference>
<dbReference type="Proteomes" id="UP000799536">
    <property type="component" value="Unassembled WGS sequence"/>
</dbReference>
<evidence type="ECO:0000256" key="2">
    <source>
        <dbReference type="ARBA" id="ARBA00004496"/>
    </source>
</evidence>
<comment type="subcellular location">
    <subcellularLocation>
        <location evidence="2">Cytoplasm</location>
    </subcellularLocation>
    <subcellularLocation>
        <location evidence="1">Nucleus</location>
    </subcellularLocation>
</comment>
<keyword evidence="5" id="KW-0539">Nucleus</keyword>